<dbReference type="Gramene" id="Kaladp0055s0416.1.v1.1">
    <property type="protein sequence ID" value="Kaladp0055s0416.1.v1.1"/>
    <property type="gene ID" value="Kaladp0055s0416.v1.1"/>
</dbReference>
<feature type="transmembrane region" description="Helical" evidence="2">
    <location>
        <begin position="48"/>
        <end position="67"/>
    </location>
</feature>
<feature type="region of interest" description="Disordered" evidence="1">
    <location>
        <begin position="14"/>
        <end position="41"/>
    </location>
</feature>
<dbReference type="OMA" id="NCAVSTD"/>
<feature type="compositionally biased region" description="Polar residues" evidence="1">
    <location>
        <begin position="14"/>
        <end position="27"/>
    </location>
</feature>
<sequence>MSSSRRGLLHLISSAGSSPTSIDSNNAKIGDDGNKLPSIPPSPPRSIFRRLGAWILGFFASVVLPFWNTKWDKIKRIEGEAEVVVEEMEKVARVVEKVAVVAEKVSEELAEALPENSKVQKTAVVIENLSKIAAADANSAENIIHKVEVLKKDFEDLEKAVRPVMSTSQSNEHGK</sequence>
<accession>A0A7N0U6D6</accession>
<dbReference type="AlphaFoldDB" id="A0A7N0U6D6"/>
<evidence type="ECO:0000313" key="4">
    <source>
        <dbReference type="Proteomes" id="UP000594263"/>
    </source>
</evidence>
<dbReference type="PANTHER" id="PTHR33735">
    <property type="entry name" value="EXPRESSED PROTEIN"/>
    <property type="match status" value="1"/>
</dbReference>
<dbReference type="EnsemblPlants" id="Kaladp0055s0416.1.v1.1">
    <property type="protein sequence ID" value="Kaladp0055s0416.1.v1.1"/>
    <property type="gene ID" value="Kaladp0055s0416.v1.1"/>
</dbReference>
<name>A0A7N0U6D6_KALFE</name>
<evidence type="ECO:0000313" key="3">
    <source>
        <dbReference type="EnsemblPlants" id="Kaladp0055s0416.1.v1.1"/>
    </source>
</evidence>
<dbReference type="Proteomes" id="UP000594263">
    <property type="component" value="Unplaced"/>
</dbReference>
<protein>
    <submittedName>
        <fullName evidence="3">Uncharacterized protein</fullName>
    </submittedName>
</protein>
<dbReference type="PANTHER" id="PTHR33735:SF10">
    <property type="entry name" value="EXPRESSED PROTEIN"/>
    <property type="match status" value="1"/>
</dbReference>
<evidence type="ECO:0000256" key="1">
    <source>
        <dbReference type="SAM" id="MobiDB-lite"/>
    </source>
</evidence>
<keyword evidence="4" id="KW-1185">Reference proteome</keyword>
<organism evidence="3 4">
    <name type="scientific">Kalanchoe fedtschenkoi</name>
    <name type="common">Lavender scallops</name>
    <name type="synonym">South American air plant</name>
    <dbReference type="NCBI Taxonomy" id="63787"/>
    <lineage>
        <taxon>Eukaryota</taxon>
        <taxon>Viridiplantae</taxon>
        <taxon>Streptophyta</taxon>
        <taxon>Embryophyta</taxon>
        <taxon>Tracheophyta</taxon>
        <taxon>Spermatophyta</taxon>
        <taxon>Magnoliopsida</taxon>
        <taxon>eudicotyledons</taxon>
        <taxon>Gunneridae</taxon>
        <taxon>Pentapetalae</taxon>
        <taxon>Saxifragales</taxon>
        <taxon>Crassulaceae</taxon>
        <taxon>Kalanchoe</taxon>
    </lineage>
</organism>
<evidence type="ECO:0000256" key="2">
    <source>
        <dbReference type="SAM" id="Phobius"/>
    </source>
</evidence>
<keyword evidence="2" id="KW-1133">Transmembrane helix</keyword>
<keyword evidence="2" id="KW-0812">Transmembrane</keyword>
<keyword evidence="2" id="KW-0472">Membrane</keyword>
<reference evidence="3" key="1">
    <citation type="submission" date="2021-01" db="UniProtKB">
        <authorList>
            <consortium name="EnsemblPlants"/>
        </authorList>
    </citation>
    <scope>IDENTIFICATION</scope>
</reference>
<proteinExistence type="predicted"/>